<feature type="domain" description="Acyl-CoA dehydrogenase/oxidase N-terminal" evidence="1">
    <location>
        <begin position="7"/>
        <end position="58"/>
    </location>
</feature>
<dbReference type="InterPro" id="IPR009100">
    <property type="entry name" value="AcylCoA_DH/oxidase_NM_dom_sf"/>
</dbReference>
<dbReference type="GO" id="GO:0016627">
    <property type="term" value="F:oxidoreductase activity, acting on the CH-CH group of donors"/>
    <property type="evidence" value="ECO:0007669"/>
    <property type="project" value="InterPro"/>
</dbReference>
<gene>
    <name evidence="2" type="ORF">SAMN05216529_11542</name>
</gene>
<dbReference type="Pfam" id="PF02771">
    <property type="entry name" value="Acyl-CoA_dh_N"/>
    <property type="match status" value="1"/>
</dbReference>
<dbReference type="InterPro" id="IPR037069">
    <property type="entry name" value="AcylCoA_DH/ox_N_sf"/>
</dbReference>
<dbReference type="Gene3D" id="1.10.540.10">
    <property type="entry name" value="Acyl-CoA dehydrogenase/oxidase, N-terminal domain"/>
    <property type="match status" value="1"/>
</dbReference>
<reference evidence="3" key="1">
    <citation type="submission" date="2017-07" db="EMBL/GenBank/DDBJ databases">
        <authorList>
            <person name="Varghese N."/>
            <person name="Submissions S."/>
        </authorList>
    </citation>
    <scope>NUCLEOTIDE SEQUENCE [LARGE SCALE GENOMIC DNA]</scope>
    <source>
        <strain evidence="3">NLAE-zl-C134</strain>
    </source>
</reference>
<name>A0A315ZS15_9FIRM</name>
<dbReference type="InterPro" id="IPR013786">
    <property type="entry name" value="AcylCoA_DH/ox_N"/>
</dbReference>
<dbReference type="AlphaFoldDB" id="A0A315ZS15"/>
<evidence type="ECO:0000259" key="1">
    <source>
        <dbReference type="Pfam" id="PF02771"/>
    </source>
</evidence>
<dbReference type="SUPFAM" id="SSF56645">
    <property type="entry name" value="Acyl-CoA dehydrogenase NM domain-like"/>
    <property type="match status" value="1"/>
</dbReference>
<sequence>MDFNLEKKHEMARTLFREFAENEVKPLAQEVDETESFPIETVKKMAACGLLGIPVPKENLLGAQG</sequence>
<dbReference type="Proteomes" id="UP000254051">
    <property type="component" value="Unassembled WGS sequence"/>
</dbReference>
<dbReference type="GO" id="GO:0050660">
    <property type="term" value="F:flavin adenine dinucleotide binding"/>
    <property type="evidence" value="ECO:0007669"/>
    <property type="project" value="InterPro"/>
</dbReference>
<protein>
    <submittedName>
        <fullName evidence="2">Butyryl-CoA dehydrogenase</fullName>
    </submittedName>
</protein>
<proteinExistence type="predicted"/>
<organism evidence="2 3">
    <name type="scientific">Faecalicatena contorta</name>
    <dbReference type="NCBI Taxonomy" id="39482"/>
    <lineage>
        <taxon>Bacteria</taxon>
        <taxon>Bacillati</taxon>
        <taxon>Bacillota</taxon>
        <taxon>Clostridia</taxon>
        <taxon>Lachnospirales</taxon>
        <taxon>Lachnospiraceae</taxon>
        <taxon>Faecalicatena</taxon>
    </lineage>
</organism>
<keyword evidence="3" id="KW-1185">Reference proteome</keyword>
<evidence type="ECO:0000313" key="3">
    <source>
        <dbReference type="Proteomes" id="UP000254051"/>
    </source>
</evidence>
<evidence type="ECO:0000313" key="2">
    <source>
        <dbReference type="EMBL" id="SUQ15686.1"/>
    </source>
</evidence>
<accession>A0A315ZS15</accession>
<dbReference type="EMBL" id="UHJJ01000015">
    <property type="protein sequence ID" value="SUQ15686.1"/>
    <property type="molecule type" value="Genomic_DNA"/>
</dbReference>